<dbReference type="PANTHER" id="PTHR43289">
    <property type="entry name" value="MITOGEN-ACTIVATED PROTEIN KINASE KINASE KINASE 20-RELATED"/>
    <property type="match status" value="1"/>
</dbReference>
<dbReference type="Gene3D" id="1.10.510.10">
    <property type="entry name" value="Transferase(Phosphotransferase) domain 1"/>
    <property type="match status" value="1"/>
</dbReference>
<evidence type="ECO:0000256" key="5">
    <source>
        <dbReference type="SAM" id="MobiDB-lite"/>
    </source>
</evidence>
<name>A0A165DB08_9BASI</name>
<keyword evidence="8" id="KW-1185">Reference proteome</keyword>
<protein>
    <submittedName>
        <fullName evidence="7">Kinase-like protein</fullName>
    </submittedName>
</protein>
<dbReference type="InParanoid" id="A0A165DB08"/>
<reference evidence="7 8" key="1">
    <citation type="journal article" date="2016" name="Mol. Biol. Evol.">
        <title>Comparative Genomics of Early-Diverging Mushroom-Forming Fungi Provides Insights into the Origins of Lignocellulose Decay Capabilities.</title>
        <authorList>
            <person name="Nagy L.G."/>
            <person name="Riley R."/>
            <person name="Tritt A."/>
            <person name="Adam C."/>
            <person name="Daum C."/>
            <person name="Floudas D."/>
            <person name="Sun H."/>
            <person name="Yadav J.S."/>
            <person name="Pangilinan J."/>
            <person name="Larsson K.H."/>
            <person name="Matsuura K."/>
            <person name="Barry K."/>
            <person name="Labutti K."/>
            <person name="Kuo R."/>
            <person name="Ohm R.A."/>
            <person name="Bhattacharya S.S."/>
            <person name="Shirouzu T."/>
            <person name="Yoshinaga Y."/>
            <person name="Martin F.M."/>
            <person name="Grigoriev I.V."/>
            <person name="Hibbett D.S."/>
        </authorList>
    </citation>
    <scope>NUCLEOTIDE SEQUENCE [LARGE SCALE GENOMIC DNA]</scope>
    <source>
        <strain evidence="7 8">HHB12733</strain>
    </source>
</reference>
<evidence type="ECO:0000259" key="6">
    <source>
        <dbReference type="PROSITE" id="PS50011"/>
    </source>
</evidence>
<dbReference type="OrthoDB" id="5987198at2759"/>
<feature type="domain" description="Protein kinase" evidence="6">
    <location>
        <begin position="96"/>
        <end position="437"/>
    </location>
</feature>
<keyword evidence="3 7" id="KW-0418">Kinase</keyword>
<dbReference type="AlphaFoldDB" id="A0A165DB08"/>
<evidence type="ECO:0000256" key="1">
    <source>
        <dbReference type="ARBA" id="ARBA00022679"/>
    </source>
</evidence>
<gene>
    <name evidence="7" type="ORF">CALCODRAFT_475936</name>
</gene>
<evidence type="ECO:0000256" key="3">
    <source>
        <dbReference type="ARBA" id="ARBA00022777"/>
    </source>
</evidence>
<evidence type="ECO:0000313" key="8">
    <source>
        <dbReference type="Proteomes" id="UP000076842"/>
    </source>
</evidence>
<sequence length="437" mass="50178">MSTSLDETTMEGVKGPSSVEGPTEQAGIPHRPLSHDPDSTIAVTCEDVNAPFDLNVGEKKWSLLYTALDQHGYILRERYRPGWVGSWVGKWWKRASKCEDSIGISHGLMVIDARRKSDGKQVLLKLWCHGFQDIKELPVLRLFSEPPHSSDPRNHCISLLDTLDLTESLHEEIRLAVDPRPLQRAASIFSRVLVEPLLRDWRSPDFVMVAEGLQFMMQCLEGLEFMHSNNVAHGDIHSGNILMDASQLFPDGFHGPRNLNPRHQLSERRLRRLTRVQAPVKYYFIDFGSSCMFSGFEERTLVRTTATAIRPPELRKGGDGTEYDPFKADIYALGFTLLEYFMLRPGIWFILPILRDMIAEKPEERPTAQEIRQRFQEAVSELPRSTLRRHLGWTWATVGPREYMQEGAEYIRVLWHSYRYGLPKEITEACRSKSVMK</sequence>
<feature type="region of interest" description="Disordered" evidence="5">
    <location>
        <begin position="1"/>
        <end position="34"/>
    </location>
</feature>
<organism evidence="7 8">
    <name type="scientific">Calocera cornea HHB12733</name>
    <dbReference type="NCBI Taxonomy" id="1353952"/>
    <lineage>
        <taxon>Eukaryota</taxon>
        <taxon>Fungi</taxon>
        <taxon>Dikarya</taxon>
        <taxon>Basidiomycota</taxon>
        <taxon>Agaricomycotina</taxon>
        <taxon>Dacrymycetes</taxon>
        <taxon>Dacrymycetales</taxon>
        <taxon>Dacrymycetaceae</taxon>
        <taxon>Calocera</taxon>
    </lineage>
</organism>
<dbReference type="GO" id="GO:0004674">
    <property type="term" value="F:protein serine/threonine kinase activity"/>
    <property type="evidence" value="ECO:0007669"/>
    <property type="project" value="TreeGrafter"/>
</dbReference>
<evidence type="ECO:0000256" key="2">
    <source>
        <dbReference type="ARBA" id="ARBA00022741"/>
    </source>
</evidence>
<dbReference type="PANTHER" id="PTHR43289:SF6">
    <property type="entry name" value="SERINE_THREONINE-PROTEIN KINASE NEKL-3"/>
    <property type="match status" value="1"/>
</dbReference>
<evidence type="ECO:0000313" key="7">
    <source>
        <dbReference type="EMBL" id="KZT52427.1"/>
    </source>
</evidence>
<dbReference type="EMBL" id="KV424066">
    <property type="protein sequence ID" value="KZT52427.1"/>
    <property type="molecule type" value="Genomic_DNA"/>
</dbReference>
<evidence type="ECO:0000256" key="4">
    <source>
        <dbReference type="ARBA" id="ARBA00022840"/>
    </source>
</evidence>
<keyword evidence="2" id="KW-0547">Nucleotide-binding</keyword>
<dbReference type="PROSITE" id="PS50011">
    <property type="entry name" value="PROTEIN_KINASE_DOM"/>
    <property type="match status" value="1"/>
</dbReference>
<dbReference type="InterPro" id="IPR011009">
    <property type="entry name" value="Kinase-like_dom_sf"/>
</dbReference>
<keyword evidence="4" id="KW-0067">ATP-binding</keyword>
<dbReference type="Pfam" id="PF00069">
    <property type="entry name" value="Pkinase"/>
    <property type="match status" value="1"/>
</dbReference>
<proteinExistence type="predicted"/>
<dbReference type="Proteomes" id="UP000076842">
    <property type="component" value="Unassembled WGS sequence"/>
</dbReference>
<dbReference type="GO" id="GO:0005524">
    <property type="term" value="F:ATP binding"/>
    <property type="evidence" value="ECO:0007669"/>
    <property type="project" value="UniProtKB-KW"/>
</dbReference>
<dbReference type="STRING" id="1353952.A0A165DB08"/>
<keyword evidence="1" id="KW-0808">Transferase</keyword>
<dbReference type="InterPro" id="IPR000719">
    <property type="entry name" value="Prot_kinase_dom"/>
</dbReference>
<dbReference type="SUPFAM" id="SSF56112">
    <property type="entry name" value="Protein kinase-like (PK-like)"/>
    <property type="match status" value="1"/>
</dbReference>
<dbReference type="SMART" id="SM00220">
    <property type="entry name" value="S_TKc"/>
    <property type="match status" value="1"/>
</dbReference>
<accession>A0A165DB08</accession>